<dbReference type="Pfam" id="PF05922">
    <property type="entry name" value="Inhibitor_I9"/>
    <property type="match status" value="1"/>
</dbReference>
<dbReference type="InterPro" id="IPR000209">
    <property type="entry name" value="Peptidase_S8/S53_dom"/>
</dbReference>
<evidence type="ECO:0000256" key="6">
    <source>
        <dbReference type="PROSITE-ProRule" id="PRU01240"/>
    </source>
</evidence>
<dbReference type="InterPro" id="IPR023827">
    <property type="entry name" value="Peptidase_S8_Asp-AS"/>
</dbReference>
<dbReference type="GO" id="GO:0004252">
    <property type="term" value="F:serine-type endopeptidase activity"/>
    <property type="evidence" value="ECO:0007669"/>
    <property type="project" value="UniProtKB-UniRule"/>
</dbReference>
<dbReference type="PANTHER" id="PTHR43806:SF58">
    <property type="entry name" value="ALKALINE PROTEASE 1-RELATED"/>
    <property type="match status" value="1"/>
</dbReference>
<keyword evidence="5 6" id="KW-0720">Serine protease</keyword>
<keyword evidence="4 6" id="KW-0378">Hydrolase</keyword>
<dbReference type="EMBL" id="JAGPXF010000004">
    <property type="protein sequence ID" value="KAH7246663.1"/>
    <property type="molecule type" value="Genomic_DNA"/>
</dbReference>
<feature type="active site" description="Charge relay system" evidence="6">
    <location>
        <position position="153"/>
    </location>
</feature>
<dbReference type="GO" id="GO:0006508">
    <property type="term" value="P:proteolysis"/>
    <property type="evidence" value="ECO:0007669"/>
    <property type="project" value="UniProtKB-KW"/>
</dbReference>
<dbReference type="InterPro" id="IPR034193">
    <property type="entry name" value="PCSK9_ProteinaseK-like"/>
</dbReference>
<feature type="active site" description="Charge relay system" evidence="6">
    <location>
        <position position="338"/>
    </location>
</feature>
<gene>
    <name evidence="11" type="ORF">BKA59DRAFT_528617</name>
</gene>
<name>A0A8K0RZ34_9HYPO</name>
<dbReference type="InterPro" id="IPR050131">
    <property type="entry name" value="Peptidase_S8_subtilisin-like"/>
</dbReference>
<evidence type="ECO:0000313" key="12">
    <source>
        <dbReference type="Proteomes" id="UP000813427"/>
    </source>
</evidence>
<evidence type="ECO:0000259" key="10">
    <source>
        <dbReference type="Pfam" id="PF05922"/>
    </source>
</evidence>
<dbReference type="OrthoDB" id="206201at2759"/>
<proteinExistence type="inferred from homology"/>
<dbReference type="SUPFAM" id="SSF54897">
    <property type="entry name" value="Protease propeptides/inhibitors"/>
    <property type="match status" value="1"/>
</dbReference>
<evidence type="ECO:0000256" key="5">
    <source>
        <dbReference type="ARBA" id="ARBA00022825"/>
    </source>
</evidence>
<evidence type="ECO:0000313" key="11">
    <source>
        <dbReference type="EMBL" id="KAH7246663.1"/>
    </source>
</evidence>
<comment type="caution">
    <text evidence="11">The sequence shown here is derived from an EMBL/GenBank/DDBJ whole genome shotgun (WGS) entry which is preliminary data.</text>
</comment>
<evidence type="ECO:0000256" key="2">
    <source>
        <dbReference type="ARBA" id="ARBA00022670"/>
    </source>
</evidence>
<feature type="active site" description="Charge relay system" evidence="6">
    <location>
        <position position="182"/>
    </location>
</feature>
<evidence type="ECO:0000256" key="4">
    <source>
        <dbReference type="ARBA" id="ARBA00022801"/>
    </source>
</evidence>
<dbReference type="InterPro" id="IPR010259">
    <property type="entry name" value="S8pro/Inhibitor_I9"/>
</dbReference>
<evidence type="ECO:0000256" key="1">
    <source>
        <dbReference type="ARBA" id="ARBA00011073"/>
    </source>
</evidence>
<feature type="domain" description="Peptidase S8/S53" evidence="9">
    <location>
        <begin position="151"/>
        <end position="369"/>
    </location>
</feature>
<dbReference type="PANTHER" id="PTHR43806">
    <property type="entry name" value="PEPTIDASE S8"/>
    <property type="match status" value="1"/>
</dbReference>
<dbReference type="CDD" id="cd04077">
    <property type="entry name" value="Peptidases_S8_PCSK9_ProteinaseK_like"/>
    <property type="match status" value="1"/>
</dbReference>
<comment type="similarity">
    <text evidence="1 6 7">Belongs to the peptidase S8 family.</text>
</comment>
<dbReference type="GO" id="GO:0005576">
    <property type="term" value="C:extracellular region"/>
    <property type="evidence" value="ECO:0007669"/>
    <property type="project" value="UniProtKB-ARBA"/>
</dbReference>
<dbReference type="Pfam" id="PF00082">
    <property type="entry name" value="Peptidase_S8"/>
    <property type="match status" value="1"/>
</dbReference>
<dbReference type="PROSITE" id="PS00136">
    <property type="entry name" value="SUBTILASE_ASP"/>
    <property type="match status" value="1"/>
</dbReference>
<dbReference type="InterPro" id="IPR023828">
    <property type="entry name" value="Peptidase_S8_Ser-AS"/>
</dbReference>
<organism evidence="11 12">
    <name type="scientific">Fusarium tricinctum</name>
    <dbReference type="NCBI Taxonomy" id="61284"/>
    <lineage>
        <taxon>Eukaryota</taxon>
        <taxon>Fungi</taxon>
        <taxon>Dikarya</taxon>
        <taxon>Ascomycota</taxon>
        <taxon>Pezizomycotina</taxon>
        <taxon>Sordariomycetes</taxon>
        <taxon>Hypocreomycetidae</taxon>
        <taxon>Hypocreales</taxon>
        <taxon>Nectriaceae</taxon>
        <taxon>Fusarium</taxon>
        <taxon>Fusarium tricinctum species complex</taxon>
    </lineage>
</organism>
<dbReference type="PRINTS" id="PR00723">
    <property type="entry name" value="SUBTILISIN"/>
</dbReference>
<dbReference type="InterPro" id="IPR015500">
    <property type="entry name" value="Peptidase_S8_subtilisin-rel"/>
</dbReference>
<evidence type="ECO:0000259" key="9">
    <source>
        <dbReference type="Pfam" id="PF00082"/>
    </source>
</evidence>
<evidence type="ECO:0000256" key="7">
    <source>
        <dbReference type="RuleBase" id="RU003355"/>
    </source>
</evidence>
<sequence length="393" mass="40868">MSYKKFVLLGLAAVAVALPADKSAKGVIPGKFIVALKPTGVDLELHARWVSDVYEQALTRRGVESSGIDKTFSFPGFQGYSGSFDEETIEIIKANSSVLRVEPEQIFTVASPVTQQSPPWGLSALSNANPPSSSASYTYDSTAGAGTFAYILDSGILLQHQEFQGRAVFGADTSGVTTKKTHGTLVAALVNGATYGVAKKATVVDVQVLGDESGSTSGILAGLSWTVNDVVSKKRAGKAVINMSLSGGSSQTLNDAVQKAIDAGIPVVVAAGNENRDASTSSPANHPNAITVAASNKNYQRWAQSNYGSVCDIFAPGQDIISASSTSTSASRTSSGTSEAAPYVAGVVAYLLALEGSRTPAQIWSRLQELAIKDKITDPKGVPNLLLYNGIGK</sequence>
<dbReference type="FunFam" id="3.40.50.200:FF:000014">
    <property type="entry name" value="Proteinase K"/>
    <property type="match status" value="1"/>
</dbReference>
<dbReference type="Gene3D" id="3.40.50.200">
    <property type="entry name" value="Peptidase S8/S53 domain"/>
    <property type="match status" value="1"/>
</dbReference>
<evidence type="ECO:0000256" key="3">
    <source>
        <dbReference type="ARBA" id="ARBA00022729"/>
    </source>
</evidence>
<dbReference type="Proteomes" id="UP000813427">
    <property type="component" value="Unassembled WGS sequence"/>
</dbReference>
<dbReference type="SUPFAM" id="SSF52743">
    <property type="entry name" value="Subtilisin-like"/>
    <property type="match status" value="1"/>
</dbReference>
<dbReference type="InterPro" id="IPR036852">
    <property type="entry name" value="Peptidase_S8/S53_dom_sf"/>
</dbReference>
<feature type="domain" description="Inhibitor I9" evidence="10">
    <location>
        <begin position="31"/>
        <end position="108"/>
    </location>
</feature>
<dbReference type="AlphaFoldDB" id="A0A8K0RZ34"/>
<dbReference type="PROSITE" id="PS00138">
    <property type="entry name" value="SUBTILASE_SER"/>
    <property type="match status" value="1"/>
</dbReference>
<keyword evidence="12" id="KW-1185">Reference proteome</keyword>
<keyword evidence="3 8" id="KW-0732">Signal</keyword>
<evidence type="ECO:0000256" key="8">
    <source>
        <dbReference type="SAM" id="SignalP"/>
    </source>
</evidence>
<keyword evidence="2 6" id="KW-0645">Protease</keyword>
<accession>A0A8K0RZ34</accession>
<dbReference type="PROSITE" id="PS51892">
    <property type="entry name" value="SUBTILASE"/>
    <property type="match status" value="1"/>
</dbReference>
<protein>
    <submittedName>
        <fullName evidence="11">Peptidase S8/S53 domain-containing protein</fullName>
    </submittedName>
</protein>
<feature type="chain" id="PRO_5035450525" evidence="8">
    <location>
        <begin position="18"/>
        <end position="393"/>
    </location>
</feature>
<reference evidence="11" key="1">
    <citation type="journal article" date="2021" name="Nat. Commun.">
        <title>Genetic determinants of endophytism in the Arabidopsis root mycobiome.</title>
        <authorList>
            <person name="Mesny F."/>
            <person name="Miyauchi S."/>
            <person name="Thiergart T."/>
            <person name="Pickel B."/>
            <person name="Atanasova L."/>
            <person name="Karlsson M."/>
            <person name="Huettel B."/>
            <person name="Barry K.W."/>
            <person name="Haridas S."/>
            <person name="Chen C."/>
            <person name="Bauer D."/>
            <person name="Andreopoulos W."/>
            <person name="Pangilinan J."/>
            <person name="LaButti K."/>
            <person name="Riley R."/>
            <person name="Lipzen A."/>
            <person name="Clum A."/>
            <person name="Drula E."/>
            <person name="Henrissat B."/>
            <person name="Kohler A."/>
            <person name="Grigoriev I.V."/>
            <person name="Martin F.M."/>
            <person name="Hacquard S."/>
        </authorList>
    </citation>
    <scope>NUCLEOTIDE SEQUENCE</scope>
    <source>
        <strain evidence="11">MPI-SDFR-AT-0068</strain>
    </source>
</reference>
<feature type="signal peptide" evidence="8">
    <location>
        <begin position="1"/>
        <end position="17"/>
    </location>
</feature>